<dbReference type="Pfam" id="PF01031">
    <property type="entry name" value="Dynamin_M"/>
    <property type="match status" value="1"/>
</dbReference>
<dbReference type="AlphaFoldDB" id="A0A8T2BRI3"/>
<proteinExistence type="predicted"/>
<feature type="compositionally biased region" description="Basic residues" evidence="1">
    <location>
        <begin position="116"/>
        <end position="127"/>
    </location>
</feature>
<evidence type="ECO:0000313" key="3">
    <source>
        <dbReference type="EMBL" id="KAG7588333.1"/>
    </source>
</evidence>
<feature type="domain" description="Dynamin stalk" evidence="2">
    <location>
        <begin position="189"/>
        <end position="402"/>
    </location>
</feature>
<dbReference type="EMBL" id="JAEFBJ010000007">
    <property type="protein sequence ID" value="KAG7588334.1"/>
    <property type="molecule type" value="Genomic_DNA"/>
</dbReference>
<evidence type="ECO:0000256" key="1">
    <source>
        <dbReference type="SAM" id="MobiDB-lite"/>
    </source>
</evidence>
<sequence>MSFQTCHLCGSSSTMNYCWRHQAPRICQGLHMNYARTEQGHMQSPLCQVCRQNPALIACFDENMMFCYICFRTYNTCVSASHSLNVIPFSYHTACRGLNRLPIIQSVGGGRDGGHGRGRRPRGRHSHVVGPDLELRLGAGPPRPPYQAGGQHQVAGINRSFYLVVGLQSTIGSVHVRNFGGELIVRTRPQLSMIGSDIVGIQVLADEQTQIQEMLIASSLAEVKRNTTLKKEISVLELMAMMDSAKESLIKILVQGDFSEYLADQSMHFTTRLADMLSEFSDDLQAQSKVTEFLMDEIEVLSKCECLVIPRSVFLDILSRYVDDIHTKPVDFIRVIWDYIGQVFISVITKYSVTFSEIQGSIKEACEKLIIKMKEQSVEQVIKILEMEKLSDYTCNPEYMKKDWSLKTATQASFLHAVLHDKEDPEYFELDGFGNVQISHLRKYQAHLLEQAFNMKLRILSYWPIVLQRLVDNLGMHLQLSVRYLVNTQFKSEIVAKMLAPRGGGVVERKLLGIGDQEEEQFPALEGV</sequence>
<reference evidence="3 4" key="1">
    <citation type="submission" date="2020-12" db="EMBL/GenBank/DDBJ databases">
        <title>Concerted genomic and epigenomic changes stabilize Arabidopsis allopolyploids.</title>
        <authorList>
            <person name="Chen Z."/>
        </authorList>
    </citation>
    <scope>NUCLEOTIDE SEQUENCE [LARGE SCALE GENOMIC DNA]</scope>
    <source>
        <strain evidence="3">As9502</strain>
        <tissue evidence="3">Leaf</tissue>
    </source>
</reference>
<name>A0A8T2BRI3_ARASU</name>
<dbReference type="OrthoDB" id="1080818at2759"/>
<protein>
    <submittedName>
        <fullName evidence="3">Dynamin central domain</fullName>
    </submittedName>
</protein>
<dbReference type="Proteomes" id="UP000694251">
    <property type="component" value="Chromosome 7"/>
</dbReference>
<comment type="caution">
    <text evidence="3">The sequence shown here is derived from an EMBL/GenBank/DDBJ whole genome shotgun (WGS) entry which is preliminary data.</text>
</comment>
<dbReference type="InterPro" id="IPR000375">
    <property type="entry name" value="Dynamin_stalk"/>
</dbReference>
<evidence type="ECO:0000313" key="4">
    <source>
        <dbReference type="Proteomes" id="UP000694251"/>
    </source>
</evidence>
<keyword evidence="4" id="KW-1185">Reference proteome</keyword>
<dbReference type="EMBL" id="JAEFBJ010000007">
    <property type="protein sequence ID" value="KAG7588335.1"/>
    <property type="molecule type" value="Genomic_DNA"/>
</dbReference>
<dbReference type="EMBL" id="JAEFBJ010000007">
    <property type="protein sequence ID" value="KAG7588333.1"/>
    <property type="molecule type" value="Genomic_DNA"/>
</dbReference>
<organism evidence="3 4">
    <name type="scientific">Arabidopsis suecica</name>
    <name type="common">Swedish thale-cress</name>
    <name type="synonym">Cardaminopsis suecica</name>
    <dbReference type="NCBI Taxonomy" id="45249"/>
    <lineage>
        <taxon>Eukaryota</taxon>
        <taxon>Viridiplantae</taxon>
        <taxon>Streptophyta</taxon>
        <taxon>Embryophyta</taxon>
        <taxon>Tracheophyta</taxon>
        <taxon>Spermatophyta</taxon>
        <taxon>Magnoliopsida</taxon>
        <taxon>eudicotyledons</taxon>
        <taxon>Gunneridae</taxon>
        <taxon>Pentapetalae</taxon>
        <taxon>rosids</taxon>
        <taxon>malvids</taxon>
        <taxon>Brassicales</taxon>
        <taxon>Brassicaceae</taxon>
        <taxon>Camelineae</taxon>
        <taxon>Arabidopsis</taxon>
    </lineage>
</organism>
<dbReference type="EMBL" id="JAEFBJ010000007">
    <property type="protein sequence ID" value="KAG7588336.1"/>
    <property type="molecule type" value="Genomic_DNA"/>
</dbReference>
<evidence type="ECO:0000259" key="2">
    <source>
        <dbReference type="Pfam" id="PF01031"/>
    </source>
</evidence>
<gene>
    <name evidence="3" type="ORF">ISN44_As07g006660</name>
</gene>
<feature type="region of interest" description="Disordered" evidence="1">
    <location>
        <begin position="108"/>
        <end position="127"/>
    </location>
</feature>
<accession>A0A8T2BRI3</accession>